<sequence>MFRILALLASMVLLAACEETQLNEAKEDLGDFNMRVSFVYTDKALQWPLSRAAEPSEWNEPIERALEARLGRYSGSGKYDVAITLEGFLLATGGIPVLVNPKSAAVVNVFVYDVTTKTYLLKEHQMKIFEDTTGESAIIGSGYSRTKAEQIDGLALKIVDGLEEYMAKQRVEKGWFGGDSAAEENTDTVAVPDQVEATPDTAPVAE</sequence>
<protein>
    <recommendedName>
        <fullName evidence="5">Lipoprotein</fullName>
    </recommendedName>
</protein>
<evidence type="ECO:0000256" key="1">
    <source>
        <dbReference type="SAM" id="MobiDB-lite"/>
    </source>
</evidence>
<dbReference type="Proteomes" id="UP001441944">
    <property type="component" value="Unassembled WGS sequence"/>
</dbReference>
<feature type="signal peptide" evidence="2">
    <location>
        <begin position="1"/>
        <end position="15"/>
    </location>
</feature>
<dbReference type="EMBL" id="BAABWU010000023">
    <property type="protein sequence ID" value="GAA6198551.1"/>
    <property type="molecule type" value="Genomic_DNA"/>
</dbReference>
<feature type="region of interest" description="Disordered" evidence="1">
    <location>
        <begin position="178"/>
        <end position="206"/>
    </location>
</feature>
<comment type="caution">
    <text evidence="3">The sequence shown here is derived from an EMBL/GenBank/DDBJ whole genome shotgun (WGS) entry which is preliminary data.</text>
</comment>
<reference evidence="3 4" key="1">
    <citation type="submission" date="2024-04" db="EMBL/GenBank/DDBJ databases">
        <title>Draft genome sequence of Pseudophaeobacter arcticus NBRC 116598.</title>
        <authorList>
            <person name="Miyakawa T."/>
            <person name="Kusuya Y."/>
            <person name="Miura T."/>
        </authorList>
    </citation>
    <scope>NUCLEOTIDE SEQUENCE [LARGE SCALE GENOMIC DNA]</scope>
    <source>
        <strain evidence="3 4">SU-CL00105</strain>
    </source>
</reference>
<name>A0ABQ0ARP5_9RHOB</name>
<dbReference type="RefSeq" id="WP_353402440.1">
    <property type="nucleotide sequence ID" value="NZ_BAABWU010000023.1"/>
</dbReference>
<evidence type="ECO:0000313" key="4">
    <source>
        <dbReference type="Proteomes" id="UP001441944"/>
    </source>
</evidence>
<dbReference type="PROSITE" id="PS51257">
    <property type="entry name" value="PROKAR_LIPOPROTEIN"/>
    <property type="match status" value="1"/>
</dbReference>
<feature type="chain" id="PRO_5045083640" description="Lipoprotein" evidence="2">
    <location>
        <begin position="16"/>
        <end position="206"/>
    </location>
</feature>
<keyword evidence="2" id="KW-0732">Signal</keyword>
<evidence type="ECO:0008006" key="5">
    <source>
        <dbReference type="Google" id="ProtNLM"/>
    </source>
</evidence>
<accession>A0ABQ0ARP5</accession>
<evidence type="ECO:0000256" key="2">
    <source>
        <dbReference type="SAM" id="SignalP"/>
    </source>
</evidence>
<gene>
    <name evidence="3" type="ORF">NBRC116598_39960</name>
</gene>
<keyword evidence="4" id="KW-1185">Reference proteome</keyword>
<evidence type="ECO:0000313" key="3">
    <source>
        <dbReference type="EMBL" id="GAA6198551.1"/>
    </source>
</evidence>
<organism evidence="3 4">
    <name type="scientific">Pseudophaeobacter arcticus</name>
    <dbReference type="NCBI Taxonomy" id="385492"/>
    <lineage>
        <taxon>Bacteria</taxon>
        <taxon>Pseudomonadati</taxon>
        <taxon>Pseudomonadota</taxon>
        <taxon>Alphaproteobacteria</taxon>
        <taxon>Rhodobacterales</taxon>
        <taxon>Paracoccaceae</taxon>
        <taxon>Pseudophaeobacter</taxon>
    </lineage>
</organism>
<proteinExistence type="predicted"/>